<comment type="caution">
    <text evidence="1">The sequence shown here is derived from an EMBL/GenBank/DDBJ whole genome shotgun (WGS) entry which is preliminary data.</text>
</comment>
<organism evidence="1 2">
    <name type="scientific">Plantactinospora veratri</name>
    <dbReference type="NCBI Taxonomy" id="1436122"/>
    <lineage>
        <taxon>Bacteria</taxon>
        <taxon>Bacillati</taxon>
        <taxon>Actinomycetota</taxon>
        <taxon>Actinomycetes</taxon>
        <taxon>Micromonosporales</taxon>
        <taxon>Micromonosporaceae</taxon>
        <taxon>Plantactinospora</taxon>
    </lineage>
</organism>
<keyword evidence="2" id="KW-1185">Reference proteome</keyword>
<evidence type="ECO:0000313" key="2">
    <source>
        <dbReference type="Proteomes" id="UP001339911"/>
    </source>
</evidence>
<dbReference type="Proteomes" id="UP001339911">
    <property type="component" value="Unassembled WGS sequence"/>
</dbReference>
<dbReference type="Pfam" id="PF10706">
    <property type="entry name" value="Aminoglyc_resit"/>
    <property type="match status" value="1"/>
</dbReference>
<dbReference type="RefSeq" id="WP_331208605.1">
    <property type="nucleotide sequence ID" value="NZ_JAZGQL010000009.1"/>
</dbReference>
<reference evidence="1 2" key="1">
    <citation type="submission" date="2024-01" db="EMBL/GenBank/DDBJ databases">
        <title>Genome insights into Plantactinospora veratri sp. nov.</title>
        <authorList>
            <person name="Wang L."/>
        </authorList>
    </citation>
    <scope>NUCLEOTIDE SEQUENCE [LARGE SCALE GENOMIC DNA]</scope>
    <source>
        <strain evidence="1 2">NEAU-FHS4</strain>
    </source>
</reference>
<protein>
    <recommendedName>
        <fullName evidence="3">Amino acid transporter</fullName>
    </recommendedName>
</protein>
<sequence length="198" mass="22703">MIPDLDAWDPWPPSVVAERLAGLDLPWCVAAGWAIDLFRGAPSRRHDDLEIAVPAQRFDEVRERLGDCDFAVPHDGRLLPPTPESMRTSHQTWAYERAVGRWRLDVFREPHDRDVWICRRDARIRRPYADIVRHDPDGVPYLLPEVVLLFKAKATRAKDEADFGTALPLLDGAARRWLDDALALVHPAHPWRARLTTD</sequence>
<proteinExistence type="predicted"/>
<evidence type="ECO:0008006" key="3">
    <source>
        <dbReference type="Google" id="ProtNLM"/>
    </source>
</evidence>
<gene>
    <name evidence="1" type="ORF">V1634_15985</name>
</gene>
<dbReference type="Gene3D" id="3.30.460.40">
    <property type="match status" value="1"/>
</dbReference>
<name>A0ABU7SEF4_9ACTN</name>
<evidence type="ECO:0000313" key="1">
    <source>
        <dbReference type="EMBL" id="MEE6308329.1"/>
    </source>
</evidence>
<dbReference type="EMBL" id="JAZGQL010000009">
    <property type="protein sequence ID" value="MEE6308329.1"/>
    <property type="molecule type" value="Genomic_DNA"/>
</dbReference>
<dbReference type="InterPro" id="IPR019646">
    <property type="entry name" value="Aminoglyc_AdlTrfase"/>
</dbReference>
<accession>A0ABU7SEF4</accession>